<protein>
    <submittedName>
        <fullName evidence="4">Serine/threonine protein kinase SRPK1</fullName>
    </submittedName>
</protein>
<organism evidence="4 5">
    <name type="scientific">Trifolium pratense</name>
    <name type="common">Red clover</name>
    <dbReference type="NCBI Taxonomy" id="57577"/>
    <lineage>
        <taxon>Eukaryota</taxon>
        <taxon>Viridiplantae</taxon>
        <taxon>Streptophyta</taxon>
        <taxon>Embryophyta</taxon>
        <taxon>Tracheophyta</taxon>
        <taxon>Spermatophyta</taxon>
        <taxon>Magnoliopsida</taxon>
        <taxon>eudicotyledons</taxon>
        <taxon>Gunneridae</taxon>
        <taxon>Pentapetalae</taxon>
        <taxon>rosids</taxon>
        <taxon>fabids</taxon>
        <taxon>Fabales</taxon>
        <taxon>Fabaceae</taxon>
        <taxon>Papilionoideae</taxon>
        <taxon>50 kb inversion clade</taxon>
        <taxon>NPAAA clade</taxon>
        <taxon>Hologalegina</taxon>
        <taxon>IRL clade</taxon>
        <taxon>Trifolieae</taxon>
        <taxon>Trifolium</taxon>
    </lineage>
</organism>
<dbReference type="Pfam" id="PF14223">
    <property type="entry name" value="Retrotran_gag_2"/>
    <property type="match status" value="1"/>
</dbReference>
<dbReference type="InterPro" id="IPR001878">
    <property type="entry name" value="Znf_CCHC"/>
</dbReference>
<name>A0A2K3NKE1_TRIPR</name>
<gene>
    <name evidence="4" type="ORF">L195_g026858</name>
</gene>
<dbReference type="GO" id="GO:0008270">
    <property type="term" value="F:zinc ion binding"/>
    <property type="evidence" value="ECO:0007669"/>
    <property type="project" value="UniProtKB-KW"/>
</dbReference>
<keyword evidence="4" id="KW-0418">Kinase</keyword>
<dbReference type="InterPro" id="IPR036875">
    <property type="entry name" value="Znf_CCHC_sf"/>
</dbReference>
<dbReference type="PROSITE" id="PS50158">
    <property type="entry name" value="ZF_CCHC"/>
    <property type="match status" value="1"/>
</dbReference>
<dbReference type="GO" id="GO:0003676">
    <property type="term" value="F:nucleic acid binding"/>
    <property type="evidence" value="ECO:0007669"/>
    <property type="project" value="InterPro"/>
</dbReference>
<evidence type="ECO:0000256" key="2">
    <source>
        <dbReference type="SAM" id="MobiDB-lite"/>
    </source>
</evidence>
<keyword evidence="1" id="KW-0863">Zinc-finger</keyword>
<feature type="domain" description="CCHC-type" evidence="3">
    <location>
        <begin position="318"/>
        <end position="333"/>
    </location>
</feature>
<dbReference type="Proteomes" id="UP000236291">
    <property type="component" value="Unassembled WGS sequence"/>
</dbReference>
<dbReference type="Pfam" id="PF00098">
    <property type="entry name" value="zf-CCHC"/>
    <property type="match status" value="1"/>
</dbReference>
<feature type="region of interest" description="Disordered" evidence="2">
    <location>
        <begin position="580"/>
        <end position="634"/>
    </location>
</feature>
<feature type="compositionally biased region" description="Basic and acidic residues" evidence="2">
    <location>
        <begin position="623"/>
        <end position="634"/>
    </location>
</feature>
<dbReference type="GO" id="GO:0004674">
    <property type="term" value="F:protein serine/threonine kinase activity"/>
    <property type="evidence" value="ECO:0007669"/>
    <property type="project" value="UniProtKB-KW"/>
</dbReference>
<evidence type="ECO:0000259" key="3">
    <source>
        <dbReference type="PROSITE" id="PS50158"/>
    </source>
</evidence>
<feature type="compositionally biased region" description="Basic and acidic residues" evidence="2">
    <location>
        <begin position="298"/>
        <end position="315"/>
    </location>
</feature>
<evidence type="ECO:0000313" key="4">
    <source>
        <dbReference type="EMBL" id="PNY03526.1"/>
    </source>
</evidence>
<reference evidence="4 5" key="2">
    <citation type="journal article" date="2017" name="Front. Plant Sci.">
        <title>Gene Classification and Mining of Molecular Markers Useful in Red Clover (Trifolium pratense) Breeding.</title>
        <authorList>
            <person name="Istvanek J."/>
            <person name="Dluhosova J."/>
            <person name="Dluhos P."/>
            <person name="Patkova L."/>
            <person name="Nedelnik J."/>
            <person name="Repkova J."/>
        </authorList>
    </citation>
    <scope>NUCLEOTIDE SEQUENCE [LARGE SCALE GENOMIC DNA]</scope>
    <source>
        <strain evidence="5">cv. Tatra</strain>
        <tissue evidence="4">Young leaves</tissue>
    </source>
</reference>
<proteinExistence type="predicted"/>
<dbReference type="ExpressionAtlas" id="A0A2K3NKE1">
    <property type="expression patterns" value="baseline"/>
</dbReference>
<dbReference type="PANTHER" id="PTHR34676">
    <property type="entry name" value="DUF4219 DOMAIN-CONTAINING PROTEIN-RELATED"/>
    <property type="match status" value="1"/>
</dbReference>
<dbReference type="EMBL" id="ASHM01022733">
    <property type="protein sequence ID" value="PNY03526.1"/>
    <property type="molecule type" value="Genomic_DNA"/>
</dbReference>
<evidence type="ECO:0000313" key="5">
    <source>
        <dbReference type="Proteomes" id="UP000236291"/>
    </source>
</evidence>
<feature type="region of interest" description="Disordered" evidence="2">
    <location>
        <begin position="293"/>
        <end position="315"/>
    </location>
</feature>
<keyword evidence="1" id="KW-0479">Metal-binding</keyword>
<keyword evidence="1" id="KW-0862">Zinc</keyword>
<dbReference type="SUPFAM" id="SSF57756">
    <property type="entry name" value="Retrovirus zinc finger-like domains"/>
    <property type="match status" value="1"/>
</dbReference>
<evidence type="ECO:0000256" key="1">
    <source>
        <dbReference type="PROSITE-ProRule" id="PRU00047"/>
    </source>
</evidence>
<feature type="compositionally biased region" description="Polar residues" evidence="2">
    <location>
        <begin position="588"/>
        <end position="601"/>
    </location>
</feature>
<dbReference type="STRING" id="57577.A0A2K3NKE1"/>
<dbReference type="AlphaFoldDB" id="A0A2K3NKE1"/>
<dbReference type="Gene3D" id="4.10.60.10">
    <property type="entry name" value="Zinc finger, CCHC-type"/>
    <property type="match status" value="1"/>
</dbReference>
<dbReference type="SMART" id="SM00343">
    <property type="entry name" value="ZnF_C2HC"/>
    <property type="match status" value="1"/>
</dbReference>
<comment type="caution">
    <text evidence="4">The sequence shown here is derived from an EMBL/GenBank/DDBJ whole genome shotgun (WGS) entry which is preliminary data.</text>
</comment>
<dbReference type="PANTHER" id="PTHR34676:SF27">
    <property type="entry name" value="ASPARTYL-TRNA SYNTHETASE"/>
    <property type="match status" value="1"/>
</dbReference>
<keyword evidence="4" id="KW-0723">Serine/threonine-protein kinase</keyword>
<sequence>MAGTSETNKNVSFDYSTLNQSSSENGYKKTHFFNGDVTTFNWWKQRIYSHITSIDDELWDLVEEGVTLENMDENGRLTIAQKKNLSTANRKVYNKHHKVKDIIIGAIKHDEFERIGDKSTAKTIYDSLCSTYDGNEQVQEAKANLLVQQYELFSMKEDESIETMFTRFQTLVAGLKALKRSYSTADHMWKILRSLPQQWRPKVTAIEEAKYIKKMSLETLISNLRSHEIVLNADKSQKKTESMALQSKTSSKALKAKLINVEEESSPDDQEEDPEDEDFALFTRNFHKWTKLNKARASRNERSRSSGHNDKKEDNKSCFNCKKTGHFIADCPELSKDKSKRNSSKKLSYKDKVRKSLMATWEDLNKISDNESEEEEANLALMADAENCSDSEADSKPDQEESNEVFSTYSKEQLVAMLEKAFYKLLSNSEKYKKLKNNYELLSDQANNFETIYKESLIKIKELEKGCATCYKPNDEHEFALHEFCNKNVNKGKVASMIYGVCKNDKKGLGYTYGNTYGESSSSVCIKNTPPPHLYSTFISESAQSKAIRFAESKSFKTSHLSNQHLRGWVWKESEPKTAKSKSLKLSEPSTSKPLKQSKTLKQVKPQVIYDSRTRRNHQPKQWYDDHQRFMNHK</sequence>
<reference evidence="4 5" key="1">
    <citation type="journal article" date="2014" name="Am. J. Bot.">
        <title>Genome assembly and annotation for red clover (Trifolium pratense; Fabaceae).</title>
        <authorList>
            <person name="Istvanek J."/>
            <person name="Jaros M."/>
            <person name="Krenek A."/>
            <person name="Repkova J."/>
        </authorList>
    </citation>
    <scope>NUCLEOTIDE SEQUENCE [LARGE SCALE GENOMIC DNA]</scope>
    <source>
        <strain evidence="5">cv. Tatra</strain>
        <tissue evidence="4">Young leaves</tissue>
    </source>
</reference>
<accession>A0A2K3NKE1</accession>
<keyword evidence="4" id="KW-0808">Transferase</keyword>